<reference evidence="1" key="1">
    <citation type="submission" date="2015-07" db="EMBL/GenBank/DDBJ databases">
        <title>Adaptation to a free-living lifestyle via gene acquisitions in the diplomonad Trepomonas sp. PC1.</title>
        <authorList>
            <person name="Xu F."/>
            <person name="Jerlstrom-Hultqvist J."/>
            <person name="Kolisko M."/>
            <person name="Simpson A.G.B."/>
            <person name="Roger A.J."/>
            <person name="Svard S.G."/>
            <person name="Andersson J.O."/>
        </authorList>
    </citation>
    <scope>NUCLEOTIDE SEQUENCE</scope>
    <source>
        <strain evidence="1">PC1</strain>
    </source>
</reference>
<feature type="non-terminal residue" evidence="1">
    <location>
        <position position="1"/>
    </location>
</feature>
<dbReference type="EMBL" id="GDID01000488">
    <property type="protein sequence ID" value="JAP96118.1"/>
    <property type="molecule type" value="Transcribed_RNA"/>
</dbReference>
<dbReference type="AlphaFoldDB" id="A0A146KIY8"/>
<feature type="non-terminal residue" evidence="1">
    <location>
        <position position="133"/>
    </location>
</feature>
<accession>A0A146KIY8</accession>
<name>A0A146KIY8_9EUKA</name>
<sequence length="133" mass="14916">VKDQLLVDAPVANIIADVKAKGYQISSSTIYKIRATLNPKREYVPQPMPLPNVTTIDERPQPTPAWNFGPIDVTPSTGALLAAIDVQETQIVVFMQKNEQQIMNRAFKYHSQDQNNAEDILKNVHQLCEEMAV</sequence>
<protein>
    <submittedName>
        <fullName evidence="1">Uncharacterized protein</fullName>
    </submittedName>
</protein>
<evidence type="ECO:0000313" key="1">
    <source>
        <dbReference type="EMBL" id="JAP96118.1"/>
    </source>
</evidence>
<gene>
    <name evidence="1" type="ORF">TPC1_10655</name>
</gene>
<proteinExistence type="predicted"/>
<organism evidence="1">
    <name type="scientific">Trepomonas sp. PC1</name>
    <dbReference type="NCBI Taxonomy" id="1076344"/>
    <lineage>
        <taxon>Eukaryota</taxon>
        <taxon>Metamonada</taxon>
        <taxon>Diplomonadida</taxon>
        <taxon>Hexamitidae</taxon>
        <taxon>Hexamitinae</taxon>
        <taxon>Trepomonas</taxon>
    </lineage>
</organism>